<dbReference type="OrthoDB" id="511993at2"/>
<accession>B8HU90</accession>
<proteinExistence type="predicted"/>
<gene>
    <name evidence="1" type="ordered locus">Cyan7425_2072</name>
</gene>
<dbReference type="STRING" id="395961.Cyan7425_2072"/>
<dbReference type="KEGG" id="cyn:Cyan7425_2072"/>
<sequence>MMASVNETVRRLRMAACVEKVVSQQRLRLLAFTYPENPFRICTTCRYYYGLTYGGHRLVCAIHPHGPQSDPCPDWECCPKLMS</sequence>
<dbReference type="AlphaFoldDB" id="B8HU90"/>
<reference evidence="1" key="1">
    <citation type="submission" date="2009-01" db="EMBL/GenBank/DDBJ databases">
        <title>Complete sequence of chromosome Cyanothece sp. PCC 7425.</title>
        <authorList>
            <consortium name="US DOE Joint Genome Institute"/>
            <person name="Lucas S."/>
            <person name="Copeland A."/>
            <person name="Lapidus A."/>
            <person name="Glavina del Rio T."/>
            <person name="Dalin E."/>
            <person name="Tice H."/>
            <person name="Bruce D."/>
            <person name="Goodwin L."/>
            <person name="Pitluck S."/>
            <person name="Sims D."/>
            <person name="Meineke L."/>
            <person name="Brettin T."/>
            <person name="Detter J.C."/>
            <person name="Han C."/>
            <person name="Larimer F."/>
            <person name="Land M."/>
            <person name="Hauser L."/>
            <person name="Kyrpides N."/>
            <person name="Ovchinnikova G."/>
            <person name="Liberton M."/>
            <person name="Stoeckel J."/>
            <person name="Banerjee A."/>
            <person name="Singh A."/>
            <person name="Page L."/>
            <person name="Sato H."/>
            <person name="Zhao L."/>
            <person name="Sherman L."/>
            <person name="Pakrasi H."/>
            <person name="Richardson P."/>
        </authorList>
    </citation>
    <scope>NUCLEOTIDE SEQUENCE</scope>
    <source>
        <strain evidence="1">PCC 7425</strain>
    </source>
</reference>
<dbReference type="HOGENOM" id="CLU_2536972_0_0_3"/>
<dbReference type="EMBL" id="CP001344">
    <property type="protein sequence ID" value="ACL44435.1"/>
    <property type="molecule type" value="Genomic_DNA"/>
</dbReference>
<name>B8HU90_CYAP4</name>
<evidence type="ECO:0000313" key="1">
    <source>
        <dbReference type="EMBL" id="ACL44435.1"/>
    </source>
</evidence>
<protein>
    <submittedName>
        <fullName evidence="1">Uncharacterized protein</fullName>
    </submittedName>
</protein>
<organism evidence="1">
    <name type="scientific">Cyanothece sp. (strain PCC 7425 / ATCC 29141)</name>
    <dbReference type="NCBI Taxonomy" id="395961"/>
    <lineage>
        <taxon>Bacteria</taxon>
        <taxon>Bacillati</taxon>
        <taxon>Cyanobacteriota</taxon>
        <taxon>Cyanophyceae</taxon>
        <taxon>Gomontiellales</taxon>
        <taxon>Cyanothecaceae</taxon>
        <taxon>Cyanothece</taxon>
    </lineage>
</organism>